<keyword evidence="1" id="KW-1133">Transmembrane helix</keyword>
<dbReference type="AlphaFoldDB" id="A0A2S6NPH3"/>
<keyword evidence="3" id="KW-1185">Reference proteome</keyword>
<feature type="transmembrane region" description="Helical" evidence="1">
    <location>
        <begin position="284"/>
        <end position="305"/>
    </location>
</feature>
<feature type="transmembrane region" description="Helical" evidence="1">
    <location>
        <begin position="258"/>
        <end position="277"/>
    </location>
</feature>
<feature type="transmembrane region" description="Helical" evidence="1">
    <location>
        <begin position="73"/>
        <end position="97"/>
    </location>
</feature>
<feature type="transmembrane region" description="Helical" evidence="1">
    <location>
        <begin position="182"/>
        <end position="201"/>
    </location>
</feature>
<evidence type="ECO:0008006" key="4">
    <source>
        <dbReference type="Google" id="ProtNLM"/>
    </source>
</evidence>
<feature type="transmembrane region" description="Helical" evidence="1">
    <location>
        <begin position="213"/>
        <end position="238"/>
    </location>
</feature>
<dbReference type="EMBL" id="NHRY01000003">
    <property type="protein sequence ID" value="PPQ40875.1"/>
    <property type="molecule type" value="Genomic_DNA"/>
</dbReference>
<comment type="caution">
    <text evidence="2">The sequence shown here is derived from an EMBL/GenBank/DDBJ whole genome shotgun (WGS) entry which is preliminary data.</text>
</comment>
<dbReference type="OrthoDB" id="140980at2"/>
<sequence length="349" mass="37395">MKWVAMVLLMVGVLLLGLALFLALHSGMPTTPSYLADWLFWSSLPFGALPVVMLIDLVGPGAGLPLEPALRRLLILTPVAAVLMIPVLVLPATLFGWANGHGFSTPFGRAWMNHGWFIGRSIIYVGLWTLLAVLFRWPPRAEAVGRRRGFAAAGLCAYALSATLASVDWAMTVEPNWFSAEFGLLLVAAQVSIAVSAAILLSGRTWRLLAPDAAGLMLISAVGIWLFAQFIQFLVIWSGDKASDIAWYLHRSDLGSRIAVWMALAVGVVVPVSILSSRLRRRPAGLIAAAVLVVCTQALGMLWLITPSLRHHFTITGMDVLALAGIGGVMLGICLLIGPLPKPAKEVAP</sequence>
<dbReference type="RefSeq" id="WP_104516810.1">
    <property type="nucleotide sequence ID" value="NZ_NHRY01000003.1"/>
</dbReference>
<feature type="transmembrane region" description="Helical" evidence="1">
    <location>
        <begin position="117"/>
        <end position="137"/>
    </location>
</feature>
<evidence type="ECO:0000256" key="1">
    <source>
        <dbReference type="SAM" id="Phobius"/>
    </source>
</evidence>
<proteinExistence type="predicted"/>
<feature type="transmembrane region" description="Helical" evidence="1">
    <location>
        <begin position="320"/>
        <end position="340"/>
    </location>
</feature>
<organism evidence="2 3">
    <name type="scientific">Rhodopila globiformis</name>
    <name type="common">Rhodopseudomonas globiformis</name>
    <dbReference type="NCBI Taxonomy" id="1071"/>
    <lineage>
        <taxon>Bacteria</taxon>
        <taxon>Pseudomonadati</taxon>
        <taxon>Pseudomonadota</taxon>
        <taxon>Alphaproteobacteria</taxon>
        <taxon>Acetobacterales</taxon>
        <taxon>Acetobacteraceae</taxon>
        <taxon>Rhodopila</taxon>
    </lineage>
</organism>
<feature type="transmembrane region" description="Helical" evidence="1">
    <location>
        <begin position="149"/>
        <end position="170"/>
    </location>
</feature>
<evidence type="ECO:0000313" key="2">
    <source>
        <dbReference type="EMBL" id="PPQ40875.1"/>
    </source>
</evidence>
<evidence type="ECO:0000313" key="3">
    <source>
        <dbReference type="Proteomes" id="UP000239724"/>
    </source>
</evidence>
<accession>A0A2S6NPH3</accession>
<dbReference type="PANTHER" id="PTHR43044">
    <property type="match status" value="1"/>
</dbReference>
<name>A0A2S6NPH3_RHOGL</name>
<dbReference type="Proteomes" id="UP000239724">
    <property type="component" value="Unassembled WGS sequence"/>
</dbReference>
<dbReference type="PANTHER" id="PTHR43044:SF1">
    <property type="entry name" value="QUINOL:CYTOCHROME C OXIDOREDUCTASE QUINONE-BINDING SUBUNIT 2"/>
    <property type="match status" value="1"/>
</dbReference>
<keyword evidence="1" id="KW-0472">Membrane</keyword>
<reference evidence="2 3" key="1">
    <citation type="journal article" date="2018" name="Arch. Microbiol.">
        <title>New insights into the metabolic potential of the phototrophic purple bacterium Rhodopila globiformis DSM 161(T) from its draft genome sequence and evidence for a vanadium-dependent nitrogenase.</title>
        <authorList>
            <person name="Imhoff J.F."/>
            <person name="Rahn T."/>
            <person name="Kunzel S."/>
            <person name="Neulinger S.C."/>
        </authorList>
    </citation>
    <scope>NUCLEOTIDE SEQUENCE [LARGE SCALE GENOMIC DNA]</scope>
    <source>
        <strain evidence="2 3">DSM 161</strain>
    </source>
</reference>
<keyword evidence="1" id="KW-0812">Transmembrane</keyword>
<gene>
    <name evidence="2" type="ORF">CCS01_00045</name>
</gene>
<feature type="transmembrane region" description="Helical" evidence="1">
    <location>
        <begin position="39"/>
        <end position="61"/>
    </location>
</feature>
<protein>
    <recommendedName>
        <fullName evidence="4">Quinol:cytochrome C oxidoreductase</fullName>
    </recommendedName>
</protein>